<dbReference type="EMBL" id="JH159151">
    <property type="protein sequence ID" value="EGZ29316.1"/>
    <property type="molecule type" value="Genomic_DNA"/>
</dbReference>
<dbReference type="GeneID" id="20643184"/>
<sequence>MATAQSTSAVATSAAGTTTTTTNAVATTVGSSLTSTSMATATSGVANTPTVPAGVVTSAVSSMIGGFTFPSVTNNGIPCTTPLMAGMNTAMLSGAAAGTGLRLQGYMRCMDMVILLPYQQQVFLLCATLEVESLESKTFRTSRLL</sequence>
<dbReference type="Proteomes" id="UP000002640">
    <property type="component" value="Unassembled WGS sequence"/>
</dbReference>
<dbReference type="AlphaFoldDB" id="G4YQ01"/>
<dbReference type="KEGG" id="psoj:PHYSODRAFT_309729"/>
<evidence type="ECO:0000313" key="1">
    <source>
        <dbReference type="EMBL" id="EGZ29316.1"/>
    </source>
</evidence>
<dbReference type="RefSeq" id="XP_009516591.1">
    <property type="nucleotide sequence ID" value="XM_009518296.1"/>
</dbReference>
<evidence type="ECO:0000313" key="2">
    <source>
        <dbReference type="Proteomes" id="UP000002640"/>
    </source>
</evidence>
<protein>
    <submittedName>
        <fullName evidence="1">Uncharacterized protein</fullName>
    </submittedName>
</protein>
<dbReference type="InParanoid" id="G4YQ01"/>
<reference evidence="1 2" key="1">
    <citation type="journal article" date="2006" name="Science">
        <title>Phytophthora genome sequences uncover evolutionary origins and mechanisms of pathogenesis.</title>
        <authorList>
            <person name="Tyler B.M."/>
            <person name="Tripathy S."/>
            <person name="Zhang X."/>
            <person name="Dehal P."/>
            <person name="Jiang R.H."/>
            <person name="Aerts A."/>
            <person name="Arredondo F.D."/>
            <person name="Baxter L."/>
            <person name="Bensasson D."/>
            <person name="Beynon J.L."/>
            <person name="Chapman J."/>
            <person name="Damasceno C.M."/>
            <person name="Dorrance A.E."/>
            <person name="Dou D."/>
            <person name="Dickerman A.W."/>
            <person name="Dubchak I.L."/>
            <person name="Garbelotto M."/>
            <person name="Gijzen M."/>
            <person name="Gordon S.G."/>
            <person name="Govers F."/>
            <person name="Grunwald N.J."/>
            <person name="Huang W."/>
            <person name="Ivors K.L."/>
            <person name="Jones R.W."/>
            <person name="Kamoun S."/>
            <person name="Krampis K."/>
            <person name="Lamour K.H."/>
            <person name="Lee M.K."/>
            <person name="McDonald W.H."/>
            <person name="Medina M."/>
            <person name="Meijer H.J."/>
            <person name="Nordberg E.K."/>
            <person name="Maclean D.J."/>
            <person name="Ospina-Giraldo M.D."/>
            <person name="Morris P.F."/>
            <person name="Phuntumart V."/>
            <person name="Putnam N.H."/>
            <person name="Rash S."/>
            <person name="Rose J.K."/>
            <person name="Sakihama Y."/>
            <person name="Salamov A.A."/>
            <person name="Savidor A."/>
            <person name="Scheuring C.F."/>
            <person name="Smith B.M."/>
            <person name="Sobral B.W."/>
            <person name="Terry A."/>
            <person name="Torto-Alalibo T.A."/>
            <person name="Win J."/>
            <person name="Xu Z."/>
            <person name="Zhang H."/>
            <person name="Grigoriev I.V."/>
            <person name="Rokhsar D.S."/>
            <person name="Boore J.L."/>
        </authorList>
    </citation>
    <scope>NUCLEOTIDE SEQUENCE [LARGE SCALE GENOMIC DNA]</scope>
    <source>
        <strain evidence="1 2">P6497</strain>
    </source>
</reference>
<accession>G4YQ01</accession>
<gene>
    <name evidence="1" type="ORF">PHYSODRAFT_309729</name>
</gene>
<organism evidence="1 2">
    <name type="scientific">Phytophthora sojae (strain P6497)</name>
    <name type="common">Soybean stem and root rot agent</name>
    <name type="synonym">Phytophthora megasperma f. sp. glycines</name>
    <dbReference type="NCBI Taxonomy" id="1094619"/>
    <lineage>
        <taxon>Eukaryota</taxon>
        <taxon>Sar</taxon>
        <taxon>Stramenopiles</taxon>
        <taxon>Oomycota</taxon>
        <taxon>Peronosporomycetes</taxon>
        <taxon>Peronosporales</taxon>
        <taxon>Peronosporaceae</taxon>
        <taxon>Phytophthora</taxon>
    </lineage>
</organism>
<name>G4YQ01_PHYSP</name>
<keyword evidence="2" id="KW-1185">Reference proteome</keyword>
<proteinExistence type="predicted"/>